<dbReference type="PANTHER" id="PTHR43788">
    <property type="entry name" value="DNA2/NAM7 HELICASE FAMILY MEMBER"/>
    <property type="match status" value="1"/>
</dbReference>
<dbReference type="Proteomes" id="UP001301769">
    <property type="component" value="Unassembled WGS sequence"/>
</dbReference>
<dbReference type="Pfam" id="PF13087">
    <property type="entry name" value="AAA_12"/>
    <property type="match status" value="1"/>
</dbReference>
<dbReference type="GO" id="GO:0005524">
    <property type="term" value="F:ATP binding"/>
    <property type="evidence" value="ECO:0007669"/>
    <property type="project" value="UniProtKB-KW"/>
</dbReference>
<dbReference type="InterPro" id="IPR050534">
    <property type="entry name" value="Coronavir_polyprotein_1ab"/>
</dbReference>
<dbReference type="InterPro" id="IPR041679">
    <property type="entry name" value="DNA2/NAM7-like_C"/>
</dbReference>
<dbReference type="Gene3D" id="3.40.50.300">
    <property type="entry name" value="P-loop containing nucleotide triphosphate hydrolases"/>
    <property type="match status" value="1"/>
</dbReference>
<evidence type="ECO:0000313" key="7">
    <source>
        <dbReference type="Proteomes" id="UP001301769"/>
    </source>
</evidence>
<comment type="caution">
    <text evidence="6">The sequence shown here is derived from an EMBL/GenBank/DDBJ whole genome shotgun (WGS) entry which is preliminary data.</text>
</comment>
<keyword evidence="3" id="KW-0347">Helicase</keyword>
<gene>
    <name evidence="6" type="ORF">QBC37DRAFT_462964</name>
</gene>
<keyword evidence="4" id="KW-0067">ATP-binding</keyword>
<sequence>MHVPDSHVKLQGKSKGNIDQIKAAFELLSEFNKHTSHNPANIVILPYKANVEYRNGILRRYPSLAGMPQLQTADSFQGQEGTTVVVVFGTNKHVGLGFTSNKNRLNVMVTRQKRAFLLVGDKAVTGALAGKDAKITDKAATNF</sequence>
<dbReference type="PANTHER" id="PTHR43788:SF8">
    <property type="entry name" value="DNA-BINDING PROTEIN SMUBP-2"/>
    <property type="match status" value="1"/>
</dbReference>
<proteinExistence type="predicted"/>
<evidence type="ECO:0000256" key="3">
    <source>
        <dbReference type="ARBA" id="ARBA00022806"/>
    </source>
</evidence>
<dbReference type="AlphaFoldDB" id="A0AAN7B7M3"/>
<evidence type="ECO:0000256" key="4">
    <source>
        <dbReference type="ARBA" id="ARBA00022840"/>
    </source>
</evidence>
<keyword evidence="1" id="KW-0547">Nucleotide-binding</keyword>
<dbReference type="InterPro" id="IPR027417">
    <property type="entry name" value="P-loop_NTPase"/>
</dbReference>
<evidence type="ECO:0000256" key="1">
    <source>
        <dbReference type="ARBA" id="ARBA00022741"/>
    </source>
</evidence>
<keyword evidence="7" id="KW-1185">Reference proteome</keyword>
<feature type="domain" description="DNA2/NAM7 helicase-like C-terminal" evidence="5">
    <location>
        <begin position="12"/>
        <end position="122"/>
    </location>
</feature>
<keyword evidence="2" id="KW-0378">Hydrolase</keyword>
<evidence type="ECO:0000259" key="5">
    <source>
        <dbReference type="Pfam" id="PF13087"/>
    </source>
</evidence>
<evidence type="ECO:0000313" key="6">
    <source>
        <dbReference type="EMBL" id="KAK4213863.1"/>
    </source>
</evidence>
<reference evidence="6" key="2">
    <citation type="submission" date="2023-05" db="EMBL/GenBank/DDBJ databases">
        <authorList>
            <consortium name="Lawrence Berkeley National Laboratory"/>
            <person name="Steindorff A."/>
            <person name="Hensen N."/>
            <person name="Bonometti L."/>
            <person name="Westerberg I."/>
            <person name="Brannstrom I.O."/>
            <person name="Guillou S."/>
            <person name="Cros-Aarteil S."/>
            <person name="Calhoun S."/>
            <person name="Haridas S."/>
            <person name="Kuo A."/>
            <person name="Mondo S."/>
            <person name="Pangilinan J."/>
            <person name="Riley R."/>
            <person name="Labutti K."/>
            <person name="Andreopoulos B."/>
            <person name="Lipzen A."/>
            <person name="Chen C."/>
            <person name="Yanf M."/>
            <person name="Daum C."/>
            <person name="Ng V."/>
            <person name="Clum A."/>
            <person name="Ohm R."/>
            <person name="Martin F."/>
            <person name="Silar P."/>
            <person name="Natvig D."/>
            <person name="Lalanne C."/>
            <person name="Gautier V."/>
            <person name="Ament-Velasquez S.L."/>
            <person name="Kruys A."/>
            <person name="Hutchinson M.I."/>
            <person name="Powell A.J."/>
            <person name="Barry K."/>
            <person name="Miller A.N."/>
            <person name="Grigoriev I.V."/>
            <person name="Debuchy R."/>
            <person name="Gladieux P."/>
            <person name="Thoren M.H."/>
            <person name="Johannesson H."/>
        </authorList>
    </citation>
    <scope>NUCLEOTIDE SEQUENCE</scope>
    <source>
        <strain evidence="6">PSN293</strain>
    </source>
</reference>
<dbReference type="GO" id="GO:0016787">
    <property type="term" value="F:hydrolase activity"/>
    <property type="evidence" value="ECO:0007669"/>
    <property type="project" value="UniProtKB-KW"/>
</dbReference>
<reference evidence="6" key="1">
    <citation type="journal article" date="2023" name="Mol. Phylogenet. Evol.">
        <title>Genome-scale phylogeny and comparative genomics of the fungal order Sordariales.</title>
        <authorList>
            <person name="Hensen N."/>
            <person name="Bonometti L."/>
            <person name="Westerberg I."/>
            <person name="Brannstrom I.O."/>
            <person name="Guillou S."/>
            <person name="Cros-Aarteil S."/>
            <person name="Calhoun S."/>
            <person name="Haridas S."/>
            <person name="Kuo A."/>
            <person name="Mondo S."/>
            <person name="Pangilinan J."/>
            <person name="Riley R."/>
            <person name="LaButti K."/>
            <person name="Andreopoulos B."/>
            <person name="Lipzen A."/>
            <person name="Chen C."/>
            <person name="Yan M."/>
            <person name="Daum C."/>
            <person name="Ng V."/>
            <person name="Clum A."/>
            <person name="Steindorff A."/>
            <person name="Ohm R.A."/>
            <person name="Martin F."/>
            <person name="Silar P."/>
            <person name="Natvig D.O."/>
            <person name="Lalanne C."/>
            <person name="Gautier V."/>
            <person name="Ament-Velasquez S.L."/>
            <person name="Kruys A."/>
            <person name="Hutchinson M.I."/>
            <person name="Powell A.J."/>
            <person name="Barry K."/>
            <person name="Miller A.N."/>
            <person name="Grigoriev I.V."/>
            <person name="Debuchy R."/>
            <person name="Gladieux P."/>
            <person name="Hiltunen Thoren M."/>
            <person name="Johannesson H."/>
        </authorList>
    </citation>
    <scope>NUCLEOTIDE SEQUENCE</scope>
    <source>
        <strain evidence="6">PSN293</strain>
    </source>
</reference>
<accession>A0AAN7B7M3</accession>
<dbReference type="GO" id="GO:0043139">
    <property type="term" value="F:5'-3' DNA helicase activity"/>
    <property type="evidence" value="ECO:0007669"/>
    <property type="project" value="TreeGrafter"/>
</dbReference>
<name>A0AAN7B7M3_9PEZI</name>
<protein>
    <recommendedName>
        <fullName evidence="5">DNA2/NAM7 helicase-like C-terminal domain-containing protein</fullName>
    </recommendedName>
</protein>
<evidence type="ECO:0000256" key="2">
    <source>
        <dbReference type="ARBA" id="ARBA00022801"/>
    </source>
</evidence>
<dbReference type="EMBL" id="MU858102">
    <property type="protein sequence ID" value="KAK4213863.1"/>
    <property type="molecule type" value="Genomic_DNA"/>
</dbReference>
<organism evidence="6 7">
    <name type="scientific">Rhypophila decipiens</name>
    <dbReference type="NCBI Taxonomy" id="261697"/>
    <lineage>
        <taxon>Eukaryota</taxon>
        <taxon>Fungi</taxon>
        <taxon>Dikarya</taxon>
        <taxon>Ascomycota</taxon>
        <taxon>Pezizomycotina</taxon>
        <taxon>Sordariomycetes</taxon>
        <taxon>Sordariomycetidae</taxon>
        <taxon>Sordariales</taxon>
        <taxon>Naviculisporaceae</taxon>
        <taxon>Rhypophila</taxon>
    </lineage>
</organism>